<organism evidence="2 3">
    <name type="scientific">Puccinia sorghi</name>
    <dbReference type="NCBI Taxonomy" id="27349"/>
    <lineage>
        <taxon>Eukaryota</taxon>
        <taxon>Fungi</taxon>
        <taxon>Dikarya</taxon>
        <taxon>Basidiomycota</taxon>
        <taxon>Pucciniomycotina</taxon>
        <taxon>Pucciniomycetes</taxon>
        <taxon>Pucciniales</taxon>
        <taxon>Pucciniaceae</taxon>
        <taxon>Puccinia</taxon>
    </lineage>
</organism>
<evidence type="ECO:0000313" key="3">
    <source>
        <dbReference type="Proteomes" id="UP000037035"/>
    </source>
</evidence>
<feature type="region of interest" description="Disordered" evidence="1">
    <location>
        <begin position="344"/>
        <end position="376"/>
    </location>
</feature>
<accession>A0A0L6UEM7</accession>
<dbReference type="VEuPathDB" id="FungiDB:VP01_675g2"/>
<evidence type="ECO:0000313" key="2">
    <source>
        <dbReference type="EMBL" id="KNZ46999.1"/>
    </source>
</evidence>
<reference evidence="2 3" key="1">
    <citation type="submission" date="2015-08" db="EMBL/GenBank/DDBJ databases">
        <title>Next Generation Sequencing and Analysis of the Genome of Puccinia sorghi L Schw, the Causal Agent of Maize Common Rust.</title>
        <authorList>
            <person name="Rochi L."/>
            <person name="Burguener G."/>
            <person name="Darino M."/>
            <person name="Turjanski A."/>
            <person name="Kreff E."/>
            <person name="Dieguez M.J."/>
            <person name="Sacco F."/>
        </authorList>
    </citation>
    <scope>NUCLEOTIDE SEQUENCE [LARGE SCALE GENOMIC DNA]</scope>
    <source>
        <strain evidence="2 3">RO10H11247</strain>
    </source>
</reference>
<feature type="compositionally biased region" description="Basic and acidic residues" evidence="1">
    <location>
        <begin position="345"/>
        <end position="357"/>
    </location>
</feature>
<comment type="caution">
    <text evidence="2">The sequence shown here is derived from an EMBL/GenBank/DDBJ whole genome shotgun (WGS) entry which is preliminary data.</text>
</comment>
<name>A0A0L6UEM7_9BASI</name>
<sequence length="460" mass="52322">MEMHVKKIKIHKSEFLLKILIDCAKPFCLGNKNYWANFKNHLFLNSTTLCDLKIAGKCWFIMSAPVNEGKLRLKGGLQQDLIIRSPSRKICVEEDQINPEKLLAINTSICESASLYIFSRSKLSQFYNINTLWPSVKAGVITPYSVLEGWCYHTLFNVRHLALDSHLLVQTLLKASLWPINLLCFIPSSPINCYLMTIKTWHPGQFFLLDKDSGEKAHFCLAVTLSLDSEPINPADILLQEMGEKTKKTMPQSILPNNSDLVHVTWISQDGFKYFNIFPRKLCLCSLKATAEEVPPYSEWADRRGKKNGQAEWKRKCPLDHGKQMKNTHVSVECVYIYPTGNADGSHREQGARREKNYGCGSATRGSRPRGSGLSARTALQRDRHDWRTGLFGQFCHPLFTLNKKKNKWLDANQEVHNLDIRTYTMCAASERGKKAAARIRLSSATSRWRRRAAASVGGW</sequence>
<dbReference type="Proteomes" id="UP000037035">
    <property type="component" value="Unassembled WGS sequence"/>
</dbReference>
<evidence type="ECO:0000256" key="1">
    <source>
        <dbReference type="SAM" id="MobiDB-lite"/>
    </source>
</evidence>
<dbReference type="AlphaFoldDB" id="A0A0L6UEM7"/>
<protein>
    <submittedName>
        <fullName evidence="2">Uncharacterized protein</fullName>
    </submittedName>
</protein>
<dbReference type="EMBL" id="LAVV01012117">
    <property type="protein sequence ID" value="KNZ46999.1"/>
    <property type="molecule type" value="Genomic_DNA"/>
</dbReference>
<proteinExistence type="predicted"/>
<keyword evidence="3" id="KW-1185">Reference proteome</keyword>
<gene>
    <name evidence="2" type="ORF">VP01_675g2</name>
</gene>